<dbReference type="EMBL" id="JH167415">
    <property type="protein sequence ID" value="EHB01823.1"/>
    <property type="molecule type" value="Genomic_DNA"/>
</dbReference>
<evidence type="ECO:0000313" key="4">
    <source>
        <dbReference type="Proteomes" id="UP000006813"/>
    </source>
</evidence>
<dbReference type="Proteomes" id="UP000006813">
    <property type="component" value="Unassembled WGS sequence"/>
</dbReference>
<name>G5AXR2_HETGA</name>
<dbReference type="AlphaFoldDB" id="G5AXR2"/>
<dbReference type="PANTHER" id="PTHR31996:SF2">
    <property type="entry name" value="COILED-COIL DOMAIN-CONTAINING PROTEIN 115"/>
    <property type="match status" value="1"/>
</dbReference>
<proteinExistence type="predicted"/>
<dbReference type="GO" id="GO:0070072">
    <property type="term" value="P:vacuolar proton-transporting V-type ATPase complex assembly"/>
    <property type="evidence" value="ECO:0007669"/>
    <property type="project" value="InterPro"/>
</dbReference>
<sequence length="100" mass="11195">MFRMVRAEAQTPEEVGPREAALRRPKGPKFTEPELSAAPQEPLNWFRILVPQSLRQAQASFQDGLQLAADIASLQTYTDWGQNQCQGLKEKLRQLESGAA</sequence>
<gene>
    <name evidence="3" type="ORF">GW7_10240</name>
</gene>
<dbReference type="InParanoid" id="G5AXR2"/>
<dbReference type="PANTHER" id="PTHR31996">
    <property type="entry name" value="COILED-COIL DOMAIN-CONTAINING PROTEIN 115"/>
    <property type="match status" value="1"/>
</dbReference>
<organism evidence="3 4">
    <name type="scientific">Heterocephalus glaber</name>
    <name type="common">Naked mole rat</name>
    <dbReference type="NCBI Taxonomy" id="10181"/>
    <lineage>
        <taxon>Eukaryota</taxon>
        <taxon>Metazoa</taxon>
        <taxon>Chordata</taxon>
        <taxon>Craniata</taxon>
        <taxon>Vertebrata</taxon>
        <taxon>Euteleostomi</taxon>
        <taxon>Mammalia</taxon>
        <taxon>Eutheria</taxon>
        <taxon>Euarchontoglires</taxon>
        <taxon>Glires</taxon>
        <taxon>Rodentia</taxon>
        <taxon>Hystricomorpha</taxon>
        <taxon>Bathyergidae</taxon>
        <taxon>Heterocephalus</taxon>
    </lineage>
</organism>
<dbReference type="GO" id="GO:0051082">
    <property type="term" value="F:unfolded protein binding"/>
    <property type="evidence" value="ECO:0007669"/>
    <property type="project" value="TreeGrafter"/>
</dbReference>
<feature type="region of interest" description="Disordered" evidence="2">
    <location>
        <begin position="1"/>
        <end position="35"/>
    </location>
</feature>
<protein>
    <recommendedName>
        <fullName evidence="1">Vacuolar ATPase assembly protein VMA22</fullName>
    </recommendedName>
</protein>
<dbReference type="Pfam" id="PF21730">
    <property type="entry name" value="Vma22_CCDC115"/>
    <property type="match status" value="1"/>
</dbReference>
<reference evidence="3 4" key="1">
    <citation type="journal article" date="2011" name="Nature">
        <title>Genome sequencing reveals insights into physiology and longevity of the naked mole rat.</title>
        <authorList>
            <person name="Kim E.B."/>
            <person name="Fang X."/>
            <person name="Fushan A.A."/>
            <person name="Huang Z."/>
            <person name="Lobanov A.V."/>
            <person name="Han L."/>
            <person name="Marino S.M."/>
            <person name="Sun X."/>
            <person name="Turanov A.A."/>
            <person name="Yang P."/>
            <person name="Yim S.H."/>
            <person name="Zhao X."/>
            <person name="Kasaikina M.V."/>
            <person name="Stoletzki N."/>
            <person name="Peng C."/>
            <person name="Polak P."/>
            <person name="Xiong Z."/>
            <person name="Kiezun A."/>
            <person name="Zhu Y."/>
            <person name="Chen Y."/>
            <person name="Kryukov G.V."/>
            <person name="Zhang Q."/>
            <person name="Peshkin L."/>
            <person name="Yang L."/>
            <person name="Bronson R.T."/>
            <person name="Buffenstein R."/>
            <person name="Wang B."/>
            <person name="Han C."/>
            <person name="Li Q."/>
            <person name="Chen L."/>
            <person name="Zhao W."/>
            <person name="Sunyaev S.R."/>
            <person name="Park T.J."/>
            <person name="Zhang G."/>
            <person name="Wang J."/>
            <person name="Gladyshev V.N."/>
        </authorList>
    </citation>
    <scope>NUCLEOTIDE SEQUENCE [LARGE SCALE GENOMIC DNA]</scope>
</reference>
<evidence type="ECO:0000313" key="3">
    <source>
        <dbReference type="EMBL" id="EHB01823.1"/>
    </source>
</evidence>
<evidence type="ECO:0000256" key="2">
    <source>
        <dbReference type="SAM" id="MobiDB-lite"/>
    </source>
</evidence>
<accession>G5AXR2</accession>
<dbReference type="InterPro" id="IPR040357">
    <property type="entry name" value="Vma22/CCDC115"/>
</dbReference>
<dbReference type="STRING" id="10181.G5AXR2"/>
<evidence type="ECO:0000256" key="1">
    <source>
        <dbReference type="ARBA" id="ARBA00093634"/>
    </source>
</evidence>